<dbReference type="Proteomes" id="UP000031307">
    <property type="component" value="Unassembled WGS sequence"/>
</dbReference>
<reference evidence="2 3" key="1">
    <citation type="journal article" date="2014" name="Mol. Biol. Evol.">
        <title>Massive expansion of Ubiquitination-related gene families within the Chlamydiae.</title>
        <authorList>
            <person name="Domman D."/>
            <person name="Collingro A."/>
            <person name="Lagkouvardos I."/>
            <person name="Gehre L."/>
            <person name="Weinmaier T."/>
            <person name="Rattei T."/>
            <person name="Subtil A."/>
            <person name="Horn M."/>
        </authorList>
    </citation>
    <scope>NUCLEOTIDE SEQUENCE [LARGE SCALE GENOMIC DNA]</scope>
    <source>
        <strain evidence="2 3">OEW1</strain>
    </source>
</reference>
<dbReference type="Pfam" id="PF03372">
    <property type="entry name" value="Exo_endo_phos"/>
    <property type="match status" value="1"/>
</dbReference>
<dbReference type="AlphaFoldDB" id="A0A0C1EBN1"/>
<evidence type="ECO:0000313" key="3">
    <source>
        <dbReference type="Proteomes" id="UP000031307"/>
    </source>
</evidence>
<dbReference type="SUPFAM" id="SSF56219">
    <property type="entry name" value="DNase I-like"/>
    <property type="match status" value="1"/>
</dbReference>
<dbReference type="EMBL" id="JSAM01000018">
    <property type="protein sequence ID" value="KIA78502.1"/>
    <property type="molecule type" value="Genomic_DNA"/>
</dbReference>
<evidence type="ECO:0000259" key="1">
    <source>
        <dbReference type="Pfam" id="PF03372"/>
    </source>
</evidence>
<name>A0A0C1EBN1_9BACT</name>
<dbReference type="RefSeq" id="WP_006342613.1">
    <property type="nucleotide sequence ID" value="NZ_BAWW01000003.1"/>
</dbReference>
<proteinExistence type="predicted"/>
<dbReference type="PATRIC" id="fig|83552.4.peg.284"/>
<dbReference type="InterPro" id="IPR036691">
    <property type="entry name" value="Endo/exonu/phosph_ase_sf"/>
</dbReference>
<dbReference type="PANTHER" id="PTHR12121">
    <property type="entry name" value="CARBON CATABOLITE REPRESSOR PROTEIN 4"/>
    <property type="match status" value="1"/>
</dbReference>
<organism evidence="2 3">
    <name type="scientific">Parachlamydia acanthamoebae</name>
    <dbReference type="NCBI Taxonomy" id="83552"/>
    <lineage>
        <taxon>Bacteria</taxon>
        <taxon>Pseudomonadati</taxon>
        <taxon>Chlamydiota</taxon>
        <taxon>Chlamydiia</taxon>
        <taxon>Parachlamydiales</taxon>
        <taxon>Parachlamydiaceae</taxon>
        <taxon>Parachlamydia</taxon>
    </lineage>
</organism>
<dbReference type="InterPro" id="IPR050410">
    <property type="entry name" value="CCR4/nocturin_mRNA_transcr"/>
</dbReference>
<comment type="caution">
    <text evidence="2">The sequence shown here is derived from an EMBL/GenBank/DDBJ whole genome shotgun (WGS) entry which is preliminary data.</text>
</comment>
<dbReference type="Gene3D" id="3.60.10.10">
    <property type="entry name" value="Endonuclease/exonuclease/phosphatase"/>
    <property type="match status" value="1"/>
</dbReference>
<evidence type="ECO:0000313" key="2">
    <source>
        <dbReference type="EMBL" id="KIA78502.1"/>
    </source>
</evidence>
<sequence length="346" mass="39166">MKLFLRALFFFSCLSRLCLGEISNSIIPLMEQIEQGESLSQWKYSQNQWIEIQEGLGRKEEKIRVVSYNMLFNYMDNRLDEVHRWPNRCSRVVELIQAINPDLIGSQELQQDQVEDLLSFLGDEYAFYGKGTLDGKMKGEVNGIFYRKSRFNVDNESVLFMSSTPHTPGKDPYSFARTLTILELEDFVTGKRFAIANAHVAFGSIDSRDYSVRFMASHISKMAKRLPVIITADLNTFPHRQDIKKFPAYDGDYLHRLLTSAGLLNAQNTSLLGFLGPLSTYTNDDGETKKGGFDNRFLSTGTPGVFLDHVYVGGGITVLLHAIEPAKVDQQFPSDHLPVIVDLIVD</sequence>
<dbReference type="PANTHER" id="PTHR12121:SF36">
    <property type="entry name" value="ENDONUCLEASE_EXONUCLEASE_PHOSPHATASE DOMAIN-CONTAINING PROTEIN"/>
    <property type="match status" value="1"/>
</dbReference>
<gene>
    <name evidence="2" type="ORF">DB43_DX00020</name>
</gene>
<protein>
    <recommendedName>
        <fullName evidence="1">Endonuclease/exonuclease/phosphatase domain-containing protein</fullName>
    </recommendedName>
</protein>
<feature type="domain" description="Endonuclease/exonuclease/phosphatase" evidence="1">
    <location>
        <begin position="67"/>
        <end position="336"/>
    </location>
</feature>
<accession>A0A0C1EBN1</accession>
<dbReference type="GO" id="GO:0000175">
    <property type="term" value="F:3'-5'-RNA exonuclease activity"/>
    <property type="evidence" value="ECO:0007669"/>
    <property type="project" value="TreeGrafter"/>
</dbReference>
<dbReference type="InterPro" id="IPR005135">
    <property type="entry name" value="Endo/exonuclease/phosphatase"/>
</dbReference>